<dbReference type="EMBL" id="JADGMS010000002">
    <property type="protein sequence ID" value="KAF9687246.1"/>
    <property type="molecule type" value="Genomic_DNA"/>
</dbReference>
<accession>A0A835N6I0</accession>
<evidence type="ECO:0000313" key="2">
    <source>
        <dbReference type="Proteomes" id="UP000657918"/>
    </source>
</evidence>
<protein>
    <submittedName>
        <fullName evidence="1">Uncharacterized protein</fullName>
    </submittedName>
</protein>
<name>A0A835N6I0_9ROSI</name>
<keyword evidence="2" id="KW-1185">Reference proteome</keyword>
<dbReference type="Proteomes" id="UP000657918">
    <property type="component" value="Unassembled WGS sequence"/>
</dbReference>
<gene>
    <name evidence="1" type="ORF">SADUNF_Sadunf02G0073600</name>
</gene>
<comment type="caution">
    <text evidence="1">The sequence shown here is derived from an EMBL/GenBank/DDBJ whole genome shotgun (WGS) entry which is preliminary data.</text>
</comment>
<organism evidence="1 2">
    <name type="scientific">Salix dunnii</name>
    <dbReference type="NCBI Taxonomy" id="1413687"/>
    <lineage>
        <taxon>Eukaryota</taxon>
        <taxon>Viridiplantae</taxon>
        <taxon>Streptophyta</taxon>
        <taxon>Embryophyta</taxon>
        <taxon>Tracheophyta</taxon>
        <taxon>Spermatophyta</taxon>
        <taxon>Magnoliopsida</taxon>
        <taxon>eudicotyledons</taxon>
        <taxon>Gunneridae</taxon>
        <taxon>Pentapetalae</taxon>
        <taxon>rosids</taxon>
        <taxon>fabids</taxon>
        <taxon>Malpighiales</taxon>
        <taxon>Salicaceae</taxon>
        <taxon>Saliceae</taxon>
        <taxon>Salix</taxon>
    </lineage>
</organism>
<dbReference type="AlphaFoldDB" id="A0A835N6I0"/>
<evidence type="ECO:0000313" key="1">
    <source>
        <dbReference type="EMBL" id="KAF9687246.1"/>
    </source>
</evidence>
<reference evidence="1 2" key="1">
    <citation type="submission" date="2020-10" db="EMBL/GenBank/DDBJ databases">
        <title>Plant Genome Project.</title>
        <authorList>
            <person name="Zhang R.-G."/>
        </authorList>
    </citation>
    <scope>NUCLEOTIDE SEQUENCE [LARGE SCALE GENOMIC DNA]</scope>
    <source>
        <strain evidence="1">FAFU-HL-1</strain>
        <tissue evidence="1">Leaf</tissue>
    </source>
</reference>
<proteinExistence type="predicted"/>
<sequence>MPVIDFGGRRCNLLLHSMHLGMFSFKGAKQCRVSLASHVELHVSIRFFKKVAEITGLHRSKSMSFLLLKINSLDRGFHANFNMPFSLLNNTSMLIFAHGLKRRLNRNVKRTFTLAR</sequence>